<dbReference type="RefSeq" id="WP_256505947.1">
    <property type="nucleotide sequence ID" value="NZ_CP101740.1"/>
</dbReference>
<gene>
    <name evidence="2" type="ORF">NMP03_13355</name>
</gene>
<accession>A0ABY5L5D2</accession>
<dbReference type="Proteomes" id="UP001058533">
    <property type="component" value="Chromosome"/>
</dbReference>
<feature type="transmembrane region" description="Helical" evidence="1">
    <location>
        <begin position="91"/>
        <end position="113"/>
    </location>
</feature>
<protein>
    <recommendedName>
        <fullName evidence="4">DUF2946 domain-containing protein</fullName>
    </recommendedName>
</protein>
<proteinExistence type="predicted"/>
<evidence type="ECO:0000313" key="3">
    <source>
        <dbReference type="Proteomes" id="UP001058533"/>
    </source>
</evidence>
<sequence>MFHLRRLVSRHRALAALLLAAVLTMKLLVPAGYMTSVSGTTITVAVCNGSGPMTITIPMEQGHDDADRGDDAMPCALAGVPGAMLAATDPVLLLGAILFVLAVGLSRSPIVLARPAPHLRPPLRGPPAPT</sequence>
<evidence type="ECO:0000256" key="1">
    <source>
        <dbReference type="SAM" id="Phobius"/>
    </source>
</evidence>
<keyword evidence="1" id="KW-0812">Transmembrane</keyword>
<keyword evidence="1" id="KW-0472">Membrane</keyword>
<evidence type="ECO:0000313" key="2">
    <source>
        <dbReference type="EMBL" id="UUL82160.1"/>
    </source>
</evidence>
<keyword evidence="3" id="KW-1185">Reference proteome</keyword>
<reference evidence="2" key="1">
    <citation type="submission" date="2022-07" db="EMBL/GenBank/DDBJ databases">
        <title>Sphingomonas sp. nov., a novel bacterium isolated from the north slope of the Mount Everest.</title>
        <authorList>
            <person name="Cui X."/>
            <person name="Liu Y."/>
        </authorList>
    </citation>
    <scope>NUCLEOTIDE SEQUENCE</scope>
    <source>
        <strain evidence="2">S5-59</strain>
    </source>
</reference>
<evidence type="ECO:0008006" key="4">
    <source>
        <dbReference type="Google" id="ProtNLM"/>
    </source>
</evidence>
<keyword evidence="1" id="KW-1133">Transmembrane helix</keyword>
<dbReference type="EMBL" id="CP101740">
    <property type="protein sequence ID" value="UUL82160.1"/>
    <property type="molecule type" value="Genomic_DNA"/>
</dbReference>
<organism evidence="2 3">
    <name type="scientific">Sphingomonas qomolangmaensis</name>
    <dbReference type="NCBI Taxonomy" id="2918765"/>
    <lineage>
        <taxon>Bacteria</taxon>
        <taxon>Pseudomonadati</taxon>
        <taxon>Pseudomonadota</taxon>
        <taxon>Alphaproteobacteria</taxon>
        <taxon>Sphingomonadales</taxon>
        <taxon>Sphingomonadaceae</taxon>
        <taxon>Sphingomonas</taxon>
    </lineage>
</organism>
<name>A0ABY5L5D2_9SPHN</name>